<dbReference type="AlphaFoldDB" id="F0W136"/>
<evidence type="ECO:0000313" key="1">
    <source>
        <dbReference type="EMBL" id="CCA14760.1"/>
    </source>
</evidence>
<accession>F0W136</accession>
<name>F0W136_9STRA</name>
<proteinExistence type="predicted"/>
<gene>
    <name evidence="1" type="primary">AlNc14C6G815</name>
    <name evidence="1" type="ORF">ALNC14_009030</name>
</gene>
<reference evidence="1" key="2">
    <citation type="submission" date="2011-02" db="EMBL/GenBank/DDBJ databases">
        <authorList>
            <person name="MacLean D."/>
        </authorList>
    </citation>
    <scope>NUCLEOTIDE SEQUENCE</scope>
</reference>
<dbReference type="EMBL" id="FR824051">
    <property type="protein sequence ID" value="CCA14760.1"/>
    <property type="molecule type" value="Genomic_DNA"/>
</dbReference>
<dbReference type="InterPro" id="IPR025663">
    <property type="entry name" value="AKAP_28"/>
</dbReference>
<protein>
    <submittedName>
        <fullName evidence="1">Uncharacterized protein AlNc14C6G815</fullName>
    </submittedName>
</protein>
<dbReference type="HOGENOM" id="CLU_2113486_0_0_1"/>
<sequence>MIAREAAINLLNTWTASGKLTYKYHVACPFATDRNSVRVTFSKPTNAKPSPDAVAHYTFITEDTSGRVKGFKIENEPHLFKLSEIQFHEKMIDQTIQLKLKTRQFLEITEPGLFT</sequence>
<reference evidence="1" key="1">
    <citation type="journal article" date="2011" name="PLoS Biol.">
        <title>Gene gain and loss during evolution of obligate parasitism in the white rust pathogen of Arabidopsis thaliana.</title>
        <authorList>
            <person name="Kemen E."/>
            <person name="Gardiner A."/>
            <person name="Schultz-Larsen T."/>
            <person name="Kemen A.C."/>
            <person name="Balmuth A.L."/>
            <person name="Robert-Seilaniantz A."/>
            <person name="Bailey K."/>
            <person name="Holub E."/>
            <person name="Studholme D.J."/>
            <person name="Maclean D."/>
            <person name="Jones J.D."/>
        </authorList>
    </citation>
    <scope>NUCLEOTIDE SEQUENCE</scope>
</reference>
<dbReference type="Pfam" id="PF14469">
    <property type="entry name" value="AKAP28"/>
    <property type="match status" value="1"/>
</dbReference>
<organism evidence="1">
    <name type="scientific">Albugo laibachii Nc14</name>
    <dbReference type="NCBI Taxonomy" id="890382"/>
    <lineage>
        <taxon>Eukaryota</taxon>
        <taxon>Sar</taxon>
        <taxon>Stramenopiles</taxon>
        <taxon>Oomycota</taxon>
        <taxon>Peronosporomycetes</taxon>
        <taxon>Albuginales</taxon>
        <taxon>Albuginaceae</taxon>
        <taxon>Albugo</taxon>
    </lineage>
</organism>